<accession>A0A2P2D1I9</accession>
<dbReference type="InterPro" id="IPR003439">
    <property type="entry name" value="ABC_transporter-like_ATP-bd"/>
</dbReference>
<dbReference type="InterPro" id="IPR050611">
    <property type="entry name" value="ABCF"/>
</dbReference>
<gene>
    <name evidence="5" type="ORF">LPTSP1_14580</name>
</gene>
<dbReference type="PANTHER" id="PTHR19211">
    <property type="entry name" value="ATP-BINDING TRANSPORT PROTEIN-RELATED"/>
    <property type="match status" value="1"/>
</dbReference>
<dbReference type="InterPro" id="IPR027417">
    <property type="entry name" value="P-loop_NTPase"/>
</dbReference>
<dbReference type="SMART" id="SM00382">
    <property type="entry name" value="AAA"/>
    <property type="match status" value="2"/>
</dbReference>
<protein>
    <submittedName>
        <fullName evidence="5">ATP-binding protein of an ABC transporter complex</fullName>
    </submittedName>
</protein>
<evidence type="ECO:0000313" key="6">
    <source>
        <dbReference type="Proteomes" id="UP000245076"/>
    </source>
</evidence>
<dbReference type="GO" id="GO:0005524">
    <property type="term" value="F:ATP binding"/>
    <property type="evidence" value="ECO:0007669"/>
    <property type="project" value="UniProtKB-KW"/>
</dbReference>
<dbReference type="PROSITE" id="PS50893">
    <property type="entry name" value="ABC_TRANSPORTER_2"/>
    <property type="match status" value="2"/>
</dbReference>
<dbReference type="Pfam" id="PF00005">
    <property type="entry name" value="ABC_tran"/>
    <property type="match status" value="2"/>
</dbReference>
<feature type="domain" description="ABC transporter" evidence="4">
    <location>
        <begin position="283"/>
        <end position="498"/>
    </location>
</feature>
<dbReference type="PROSITE" id="PS00211">
    <property type="entry name" value="ABC_TRANSPORTER_1"/>
    <property type="match status" value="1"/>
</dbReference>
<proteinExistence type="predicted"/>
<comment type="caution">
    <text evidence="5">The sequence shown here is derived from an EMBL/GenBank/DDBJ whole genome shotgun (WGS) entry which is preliminary data.</text>
</comment>
<evidence type="ECO:0000256" key="3">
    <source>
        <dbReference type="ARBA" id="ARBA00022840"/>
    </source>
</evidence>
<evidence type="ECO:0000259" key="4">
    <source>
        <dbReference type="PROSITE" id="PS50893"/>
    </source>
</evidence>
<evidence type="ECO:0000256" key="2">
    <source>
        <dbReference type="ARBA" id="ARBA00022741"/>
    </source>
</evidence>
<dbReference type="Gene3D" id="3.40.50.300">
    <property type="entry name" value="P-loop containing nucleotide triphosphate hydrolases"/>
    <property type="match status" value="2"/>
</dbReference>
<dbReference type="AlphaFoldDB" id="A0A2P2D1I9"/>
<dbReference type="EMBL" id="BFAY01000007">
    <property type="protein sequence ID" value="GBF38465.1"/>
    <property type="molecule type" value="Genomic_DNA"/>
</dbReference>
<dbReference type="InterPro" id="IPR017871">
    <property type="entry name" value="ABC_transporter-like_CS"/>
</dbReference>
<organism evidence="5 6">
    <name type="scientific">Leptospira johnsonii</name>
    <dbReference type="NCBI Taxonomy" id="1917820"/>
    <lineage>
        <taxon>Bacteria</taxon>
        <taxon>Pseudomonadati</taxon>
        <taxon>Spirochaetota</taxon>
        <taxon>Spirochaetia</taxon>
        <taxon>Leptospirales</taxon>
        <taxon>Leptospiraceae</taxon>
        <taxon>Leptospira</taxon>
    </lineage>
</organism>
<keyword evidence="2" id="KW-0547">Nucleotide-binding</keyword>
<keyword evidence="1" id="KW-0677">Repeat</keyword>
<evidence type="ECO:0000256" key="1">
    <source>
        <dbReference type="ARBA" id="ARBA00022737"/>
    </source>
</evidence>
<name>A0A2P2D1I9_9LEPT</name>
<dbReference type="CDD" id="cd03221">
    <property type="entry name" value="ABCF_EF-3"/>
    <property type="match status" value="2"/>
</dbReference>
<dbReference type="InterPro" id="IPR032781">
    <property type="entry name" value="ABC_tran_Xtn"/>
</dbReference>
<dbReference type="OrthoDB" id="9760950at2"/>
<keyword evidence="3 5" id="KW-0067">ATP-binding</keyword>
<dbReference type="GO" id="GO:0016887">
    <property type="term" value="F:ATP hydrolysis activity"/>
    <property type="evidence" value="ECO:0007669"/>
    <property type="project" value="InterPro"/>
</dbReference>
<reference evidence="5 6" key="1">
    <citation type="submission" date="2018-02" db="EMBL/GenBank/DDBJ databases">
        <title>Novel Leptospira species isolated from soil and water in Japan.</title>
        <authorList>
            <person name="Nakao R."/>
            <person name="Masuzawa T."/>
        </authorList>
    </citation>
    <scope>NUCLEOTIDE SEQUENCE [LARGE SCALE GENOMIC DNA]</scope>
    <source>
        <strain evidence="5 6">E8</strain>
    </source>
</reference>
<keyword evidence="6" id="KW-1185">Reference proteome</keyword>
<dbReference type="RefSeq" id="WP_108928164.1">
    <property type="nucleotide sequence ID" value="NZ_BFAY01000007.1"/>
</dbReference>
<dbReference type="PANTHER" id="PTHR19211:SF14">
    <property type="entry name" value="ATP-BINDING CASSETTE SUB-FAMILY F MEMBER 1"/>
    <property type="match status" value="1"/>
</dbReference>
<dbReference type="Proteomes" id="UP000245076">
    <property type="component" value="Unassembled WGS sequence"/>
</dbReference>
<sequence length="498" mass="56093">MIKISNLHKSYTSNLLFDDLNLSLNRGEKLGLVGRNGHGKSTLFQMILGNVEPDSGSITVPKGYKIGHLQQHLKFTKPTVLEECALGLPEGEEYETWQVEKVLSGLGFSEADLERSPEEFSGGYQIRMNLAKLLVSGPDLLMLDEPNNYLDIVTIRWLEEFLREWEGEIILVTHDRSFMDSVVTHTAAIHRTKAIKVQGDTDKLYNQINQAEEIYERTRLNEAKKRKQEEIFIARFKAKASFASRAQSRVKKLEKQGEMKALEEIESLELYFNAAPFAASQMLSAENISFSYSGQEPYLISDFSLSVGKRDRICIIGKNGKGKSTLLKLLAGELQPSSGRIQKHPVLKEGYFGQTNKLNLNENATVTEEIMSADKSCTEWLARTIAGGLMFSDDMSLKKIKVLSGGEKSRVMLGKILVTPCHLLFLDEPTNHLDMQSCDALIEAIDEFEGSVIMVTHNEMHLRAVATKLIVFDNDTIRIFDGSYEDFLKDVGWSDEDY</sequence>
<dbReference type="InterPro" id="IPR003593">
    <property type="entry name" value="AAA+_ATPase"/>
</dbReference>
<dbReference type="SUPFAM" id="SSF52540">
    <property type="entry name" value="P-loop containing nucleoside triphosphate hydrolases"/>
    <property type="match status" value="2"/>
</dbReference>
<feature type="domain" description="ABC transporter" evidence="4">
    <location>
        <begin position="2"/>
        <end position="217"/>
    </location>
</feature>
<evidence type="ECO:0000313" key="5">
    <source>
        <dbReference type="EMBL" id="GBF38465.1"/>
    </source>
</evidence>
<dbReference type="Pfam" id="PF12848">
    <property type="entry name" value="ABC_tran_Xtn"/>
    <property type="match status" value="1"/>
</dbReference>